<reference evidence="2 3" key="1">
    <citation type="submission" date="2021-12" db="EMBL/GenBank/DDBJ databases">
        <title>Mucilaginibacter roseus genome.</title>
        <authorList>
            <person name="Ferreira J.R."/>
            <person name="Newman J.D."/>
        </authorList>
    </citation>
    <scope>NUCLEOTIDE SEQUENCE [LARGE SCALE GENOMIC DNA]</scope>
    <source>
        <strain evidence="2 3">LMG 28454</strain>
    </source>
</reference>
<protein>
    <submittedName>
        <fullName evidence="2">Uncharacterized protein</fullName>
    </submittedName>
</protein>
<sequence length="53" mass="6014">MKSINNKPATSKLAAKFDSQLRDLLMQDLQAFRAKHPKQSNNQETEQRNLSAA</sequence>
<proteinExistence type="predicted"/>
<dbReference type="RefSeq" id="WP_232177865.1">
    <property type="nucleotide sequence ID" value="NZ_JAJPWV010000003.1"/>
</dbReference>
<name>A0ABS8U5K8_9SPHI</name>
<keyword evidence="3" id="KW-1185">Reference proteome</keyword>
<accession>A0ABS8U5K8</accession>
<comment type="caution">
    <text evidence="2">The sequence shown here is derived from an EMBL/GenBank/DDBJ whole genome shotgun (WGS) entry which is preliminary data.</text>
</comment>
<evidence type="ECO:0000256" key="1">
    <source>
        <dbReference type="SAM" id="MobiDB-lite"/>
    </source>
</evidence>
<feature type="compositionally biased region" description="Polar residues" evidence="1">
    <location>
        <begin position="39"/>
        <end position="53"/>
    </location>
</feature>
<organism evidence="2 3">
    <name type="scientific">Mucilaginibacter roseus</name>
    <dbReference type="NCBI Taxonomy" id="1528868"/>
    <lineage>
        <taxon>Bacteria</taxon>
        <taxon>Pseudomonadati</taxon>
        <taxon>Bacteroidota</taxon>
        <taxon>Sphingobacteriia</taxon>
        <taxon>Sphingobacteriales</taxon>
        <taxon>Sphingobacteriaceae</taxon>
        <taxon>Mucilaginibacter</taxon>
    </lineage>
</organism>
<feature type="region of interest" description="Disordered" evidence="1">
    <location>
        <begin position="30"/>
        <end position="53"/>
    </location>
</feature>
<dbReference type="EMBL" id="JAJPWV010000003">
    <property type="protein sequence ID" value="MCD8741360.1"/>
    <property type="molecule type" value="Genomic_DNA"/>
</dbReference>
<evidence type="ECO:0000313" key="2">
    <source>
        <dbReference type="EMBL" id="MCD8741360.1"/>
    </source>
</evidence>
<dbReference type="Proteomes" id="UP001199919">
    <property type="component" value="Unassembled WGS sequence"/>
</dbReference>
<evidence type="ECO:0000313" key="3">
    <source>
        <dbReference type="Proteomes" id="UP001199919"/>
    </source>
</evidence>
<gene>
    <name evidence="2" type="ORF">LT679_12160</name>
</gene>